<proteinExistence type="predicted"/>
<keyword evidence="2" id="KW-0732">Signal</keyword>
<dbReference type="RefSeq" id="WP_229591118.1">
    <property type="nucleotide sequence ID" value="NZ_AP024485.1"/>
</dbReference>
<feature type="chain" id="PRO_5047355852" description="PEP-CTERM protein-sorting domain-containing protein" evidence="2">
    <location>
        <begin position="22"/>
        <end position="159"/>
    </location>
</feature>
<gene>
    <name evidence="3" type="ORF">PSDVSF_23720</name>
</gene>
<feature type="signal peptide" evidence="2">
    <location>
        <begin position="1"/>
        <end position="21"/>
    </location>
</feature>
<reference evidence="3" key="1">
    <citation type="journal article" date="2022" name="Arch. Microbiol.">
        <title>Pseudodesulfovibrio sediminis sp. nov., a mesophilic and neutrophilic sulfate-reducing bacterium isolated from sediment of a brackish lake.</title>
        <authorList>
            <person name="Takahashi A."/>
            <person name="Kojima H."/>
            <person name="Watanabe M."/>
            <person name="Fukui M."/>
        </authorList>
    </citation>
    <scope>NUCLEOTIDE SEQUENCE</scope>
    <source>
        <strain evidence="3">SF6</strain>
    </source>
</reference>
<evidence type="ECO:0000313" key="3">
    <source>
        <dbReference type="EMBL" id="BCS89130.1"/>
    </source>
</evidence>
<keyword evidence="4" id="KW-1185">Reference proteome</keyword>
<evidence type="ECO:0000256" key="2">
    <source>
        <dbReference type="SAM" id="SignalP"/>
    </source>
</evidence>
<accession>A0ABM7P800</accession>
<evidence type="ECO:0008006" key="5">
    <source>
        <dbReference type="Google" id="ProtNLM"/>
    </source>
</evidence>
<dbReference type="Proteomes" id="UP001053296">
    <property type="component" value="Chromosome"/>
</dbReference>
<keyword evidence="1" id="KW-1133">Transmembrane helix</keyword>
<sequence>MKKMALFFSLALVLIAGSGHAATFSFDNLPAATDPSGFTMQEEGVSAEFTDFTLIHDGNLYDYFMVPNPTASIAFDAAVVLDDMTYDSWNTLPGTAYLGNVATHFCDISGAIGKTWDKIVLDGTFSISEVKTSPVPLPGAALLLISGLIGLVGLRSKQQ</sequence>
<evidence type="ECO:0000256" key="1">
    <source>
        <dbReference type="SAM" id="Phobius"/>
    </source>
</evidence>
<organism evidence="3 4">
    <name type="scientific">Pseudodesulfovibrio sediminis</name>
    <dbReference type="NCBI Taxonomy" id="2810563"/>
    <lineage>
        <taxon>Bacteria</taxon>
        <taxon>Pseudomonadati</taxon>
        <taxon>Thermodesulfobacteriota</taxon>
        <taxon>Desulfovibrionia</taxon>
        <taxon>Desulfovibrionales</taxon>
        <taxon>Desulfovibrionaceae</taxon>
    </lineage>
</organism>
<evidence type="ECO:0000313" key="4">
    <source>
        <dbReference type="Proteomes" id="UP001053296"/>
    </source>
</evidence>
<keyword evidence="1" id="KW-0812">Transmembrane</keyword>
<name>A0ABM7P800_9BACT</name>
<keyword evidence="1" id="KW-0472">Membrane</keyword>
<feature type="transmembrane region" description="Helical" evidence="1">
    <location>
        <begin position="135"/>
        <end position="154"/>
    </location>
</feature>
<protein>
    <recommendedName>
        <fullName evidence="5">PEP-CTERM protein-sorting domain-containing protein</fullName>
    </recommendedName>
</protein>
<dbReference type="EMBL" id="AP024485">
    <property type="protein sequence ID" value="BCS89130.1"/>
    <property type="molecule type" value="Genomic_DNA"/>
</dbReference>